<evidence type="ECO:0000313" key="3">
    <source>
        <dbReference type="Proteomes" id="UP000186336"/>
    </source>
</evidence>
<reference evidence="2 3" key="1">
    <citation type="submission" date="2017-01" db="EMBL/GenBank/DDBJ databases">
        <title>Complete genome of Tateyamaria omphalii DOK1-4 isolated from seawater in Dokdo.</title>
        <authorList>
            <person name="Kim J.H."/>
            <person name="Chi W.-J."/>
        </authorList>
    </citation>
    <scope>NUCLEOTIDE SEQUENCE [LARGE SCALE GENOMIC DNA]</scope>
    <source>
        <strain evidence="2 3">DOK1-4</strain>
    </source>
</reference>
<evidence type="ECO:0000259" key="1">
    <source>
        <dbReference type="Pfam" id="PF01890"/>
    </source>
</evidence>
<dbReference type="AlphaFoldDB" id="A0A1P8N0I2"/>
<dbReference type="RefSeq" id="WP_076630261.1">
    <property type="nucleotide sequence ID" value="NZ_CP019312.1"/>
</dbReference>
<evidence type="ECO:0000313" key="2">
    <source>
        <dbReference type="EMBL" id="APX13831.1"/>
    </source>
</evidence>
<accession>A0A1P8N0I2</accession>
<sequence length="122" mass="12616">MIVAGFGFTSRATAQSLTEALRATGYDGPLDHIATPHDKVAHPAMLDFASARGLGIMAVQPGPLAEACTETQSRHSREARHTGSVAEAAALAAARPGAKLIVSRQVSHDRMATCAIAQGPDT</sequence>
<dbReference type="STRING" id="299262.BWR18_10980"/>
<dbReference type="EMBL" id="CP019312">
    <property type="protein sequence ID" value="APX13831.1"/>
    <property type="molecule type" value="Genomic_DNA"/>
</dbReference>
<keyword evidence="3" id="KW-1185">Reference proteome</keyword>
<dbReference type="Proteomes" id="UP000186336">
    <property type="component" value="Chromosome"/>
</dbReference>
<dbReference type="KEGG" id="tom:BWR18_10980"/>
<protein>
    <recommendedName>
        <fullName evidence="1">CobE/GbiG C-terminal domain-containing protein</fullName>
    </recommendedName>
</protein>
<dbReference type="SUPFAM" id="SSF159664">
    <property type="entry name" value="CobE/GbiG C-terminal domain-like"/>
    <property type="match status" value="1"/>
</dbReference>
<dbReference type="Gene3D" id="3.30.420.180">
    <property type="entry name" value="CobE/GbiG C-terminal domain"/>
    <property type="match status" value="1"/>
</dbReference>
<organism evidence="2 3">
    <name type="scientific">Tateyamaria omphalii</name>
    <dbReference type="NCBI Taxonomy" id="299262"/>
    <lineage>
        <taxon>Bacteria</taxon>
        <taxon>Pseudomonadati</taxon>
        <taxon>Pseudomonadota</taxon>
        <taxon>Alphaproteobacteria</taxon>
        <taxon>Rhodobacterales</taxon>
        <taxon>Roseobacteraceae</taxon>
        <taxon>Tateyamaria</taxon>
    </lineage>
</organism>
<dbReference type="InterPro" id="IPR002750">
    <property type="entry name" value="CobE/GbiG_C"/>
</dbReference>
<dbReference type="InterPro" id="IPR036518">
    <property type="entry name" value="CobE/GbiG_C_sf"/>
</dbReference>
<dbReference type="GO" id="GO:0009236">
    <property type="term" value="P:cobalamin biosynthetic process"/>
    <property type="evidence" value="ECO:0007669"/>
    <property type="project" value="InterPro"/>
</dbReference>
<feature type="domain" description="CobE/GbiG C-terminal" evidence="1">
    <location>
        <begin position="2"/>
        <end position="117"/>
    </location>
</feature>
<dbReference type="Pfam" id="PF01890">
    <property type="entry name" value="CbiG_C"/>
    <property type="match status" value="1"/>
</dbReference>
<proteinExistence type="predicted"/>
<name>A0A1P8N0I2_9RHOB</name>
<dbReference type="OrthoDB" id="7475241at2"/>
<gene>
    <name evidence="2" type="ORF">BWR18_10980</name>
</gene>